<dbReference type="InterPro" id="IPR001697">
    <property type="entry name" value="Pyr_Knase"/>
</dbReference>
<evidence type="ECO:0000256" key="7">
    <source>
        <dbReference type="ARBA" id="ARBA00022777"/>
    </source>
</evidence>
<evidence type="ECO:0000256" key="8">
    <source>
        <dbReference type="ARBA" id="ARBA00022840"/>
    </source>
</evidence>
<evidence type="ECO:0000256" key="10">
    <source>
        <dbReference type="ARBA" id="ARBA00023152"/>
    </source>
</evidence>
<dbReference type="PANTHER" id="PTHR11817">
    <property type="entry name" value="PYRUVATE KINASE"/>
    <property type="match status" value="1"/>
</dbReference>
<protein>
    <recommendedName>
        <fullName evidence="3">pyruvate kinase</fullName>
        <ecNumber evidence="3">2.7.1.40</ecNumber>
    </recommendedName>
</protein>
<sequence>MTTNPVNKNTYLQNTVVDGVLRELMDIRAEMVAETTACQLRVDQVYVNNRDSARNLLHYLALRRRDLRPLQLKLAALGLSSLGRAESHVLATVDAVLEVLHRLTGQDWIPPTQESVVVDFAAGERLLVDHTHCLLGAAANGRGVRIMVTMPSEAAEDYSLIHNLLEQGMDCMRLNCAHDDSAAWMQMIAHLRQAEHALGRTCRVVMDLAGPKLRTGPLDLRLAVLRIRPTHDDHGRVTAPARVWLTAESQPTAPPSLANAALLLQAEWLSRLYLGEQLKFNDARGAKRMLTVVDITEQGCWAEANQSAYIVLGTVLQHERKVAHSNDREVTINVLPQAENAILLKQGDLLILTRDLAPGRPATYDSSGQVLTPAMIGCSIPEVFDDVRAGEPIWFDDGKIGGVIDRVEAAQVLVRITHVRSRGEKLRGDKGINLPESRLSVGALTPKDIDDLAFVVENADVVELSFANGAHDVELLHEHMARLGDRRPAIVLKIETRRAFENLPAMLLAAMRAPCCGVMIARGDLAVECGFERLAEVQEEILWICEAAHVPVIWATQVLETLAKEGMPSRAEITDAAMGDRAECVMINKGPHVLSAVRVLDDILRRMQQHQAKKRAMLRELRLAHTLTIQQTSIDECILTDIII</sequence>
<evidence type="ECO:0000256" key="1">
    <source>
        <dbReference type="ARBA" id="ARBA00004997"/>
    </source>
</evidence>
<dbReference type="EC" id="2.7.1.40" evidence="3"/>
<dbReference type="EMBL" id="JACXSS010000001">
    <property type="protein sequence ID" value="MBD9357442.1"/>
    <property type="molecule type" value="Genomic_DNA"/>
</dbReference>
<evidence type="ECO:0000256" key="5">
    <source>
        <dbReference type="ARBA" id="ARBA00022723"/>
    </source>
</evidence>
<keyword evidence="14" id="KW-1185">Reference proteome</keyword>
<keyword evidence="4" id="KW-0808">Transferase</keyword>
<evidence type="ECO:0000313" key="14">
    <source>
        <dbReference type="Proteomes" id="UP000652176"/>
    </source>
</evidence>
<dbReference type="InterPro" id="IPR011037">
    <property type="entry name" value="Pyrv_Knase-like_insert_dom_sf"/>
</dbReference>
<organism evidence="13 14">
    <name type="scientific">Methylomonas albis</name>
    <dbReference type="NCBI Taxonomy" id="1854563"/>
    <lineage>
        <taxon>Bacteria</taxon>
        <taxon>Pseudomonadati</taxon>
        <taxon>Pseudomonadota</taxon>
        <taxon>Gammaproteobacteria</taxon>
        <taxon>Methylococcales</taxon>
        <taxon>Methylococcaceae</taxon>
        <taxon>Methylomonas</taxon>
    </lineage>
</organism>
<keyword evidence="9" id="KW-0460">Magnesium</keyword>
<dbReference type="Pfam" id="PF00224">
    <property type="entry name" value="PK"/>
    <property type="match status" value="2"/>
</dbReference>
<proteinExistence type="inferred from homology"/>
<dbReference type="InterPro" id="IPR015793">
    <property type="entry name" value="Pyrv_Knase_brl"/>
</dbReference>
<dbReference type="Gene3D" id="3.20.20.60">
    <property type="entry name" value="Phosphoenolpyruvate-binding domains"/>
    <property type="match status" value="2"/>
</dbReference>
<evidence type="ECO:0000313" key="13">
    <source>
        <dbReference type="EMBL" id="MBD9357442.1"/>
    </source>
</evidence>
<reference evidence="13 14" key="1">
    <citation type="submission" date="2020-09" db="EMBL/GenBank/DDBJ databases">
        <title>Methylomonas albis sp. nov. and Methylomonas fluvii sp. nov.: Two cold-adapted methanotrophs from the River Elbe and an amended description of Methylovulum psychrotolerans strain Eb1.</title>
        <authorList>
            <person name="Bussmann I.K."/>
            <person name="Klings K.-W."/>
            <person name="Warnstedt J."/>
            <person name="Hoppert M."/>
            <person name="Saborowski A."/>
            <person name="Horn F."/>
            <person name="Liebner S."/>
        </authorList>
    </citation>
    <scope>NUCLEOTIDE SEQUENCE [LARGE SCALE GENOMIC DNA]</scope>
    <source>
        <strain evidence="13 14">EbA</strain>
    </source>
</reference>
<evidence type="ECO:0000256" key="6">
    <source>
        <dbReference type="ARBA" id="ARBA00022741"/>
    </source>
</evidence>
<dbReference type="SUPFAM" id="SSF50800">
    <property type="entry name" value="PK beta-barrel domain-like"/>
    <property type="match status" value="1"/>
</dbReference>
<dbReference type="Gene3D" id="2.40.33.10">
    <property type="entry name" value="PK beta-barrel domain-like"/>
    <property type="match status" value="1"/>
</dbReference>
<dbReference type="NCBIfam" id="NF011314">
    <property type="entry name" value="PRK14725.1"/>
    <property type="match status" value="1"/>
</dbReference>
<keyword evidence="5" id="KW-0479">Metal-binding</keyword>
<dbReference type="SUPFAM" id="SSF51621">
    <property type="entry name" value="Phosphoenolpyruvate/pyruvate domain"/>
    <property type="match status" value="1"/>
</dbReference>
<feature type="domain" description="Pyruvate kinase barrel" evidence="12">
    <location>
        <begin position="144"/>
        <end position="217"/>
    </location>
</feature>
<dbReference type="InterPro" id="IPR015813">
    <property type="entry name" value="Pyrv/PenolPyrv_kinase-like_dom"/>
</dbReference>
<keyword evidence="10" id="KW-0324">Glycolysis</keyword>
<accession>A0ABR9D6C8</accession>
<evidence type="ECO:0000256" key="11">
    <source>
        <dbReference type="ARBA" id="ARBA00023317"/>
    </source>
</evidence>
<dbReference type="GO" id="GO:0016301">
    <property type="term" value="F:kinase activity"/>
    <property type="evidence" value="ECO:0007669"/>
    <property type="project" value="UniProtKB-KW"/>
</dbReference>
<dbReference type="InterPro" id="IPR040442">
    <property type="entry name" value="Pyrv_kinase-like_dom_sf"/>
</dbReference>
<evidence type="ECO:0000256" key="2">
    <source>
        <dbReference type="ARBA" id="ARBA00008663"/>
    </source>
</evidence>
<dbReference type="Proteomes" id="UP000652176">
    <property type="component" value="Unassembled WGS sequence"/>
</dbReference>
<keyword evidence="7 13" id="KW-0418">Kinase</keyword>
<keyword evidence="11 13" id="KW-0670">Pyruvate</keyword>
<name>A0ABR9D6C8_9GAMM</name>
<evidence type="ECO:0000256" key="4">
    <source>
        <dbReference type="ARBA" id="ARBA00022679"/>
    </source>
</evidence>
<evidence type="ECO:0000256" key="9">
    <source>
        <dbReference type="ARBA" id="ARBA00022842"/>
    </source>
</evidence>
<dbReference type="RefSeq" id="WP_192375723.1">
    <property type="nucleotide sequence ID" value="NZ_CAJHIV010000001.1"/>
</dbReference>
<comment type="caution">
    <text evidence="13">The sequence shown here is derived from an EMBL/GenBank/DDBJ whole genome shotgun (WGS) entry which is preliminary data.</text>
</comment>
<keyword evidence="6" id="KW-0547">Nucleotide-binding</keyword>
<feature type="domain" description="Pyruvate kinase barrel" evidence="12">
    <location>
        <begin position="370"/>
        <end position="587"/>
    </location>
</feature>
<dbReference type="InterPro" id="IPR015806">
    <property type="entry name" value="Pyrv_Knase_insert_dom_sf"/>
</dbReference>
<gene>
    <name evidence="13" type="ORF">IE877_16430</name>
</gene>
<keyword evidence="8" id="KW-0067">ATP-binding</keyword>
<comment type="pathway">
    <text evidence="1">Carbohydrate degradation; glycolysis; pyruvate from D-glyceraldehyde 3-phosphate: step 5/5.</text>
</comment>
<evidence type="ECO:0000256" key="3">
    <source>
        <dbReference type="ARBA" id="ARBA00012142"/>
    </source>
</evidence>
<evidence type="ECO:0000259" key="12">
    <source>
        <dbReference type="Pfam" id="PF00224"/>
    </source>
</evidence>
<comment type="similarity">
    <text evidence="2">Belongs to the pyruvate kinase family.</text>
</comment>